<gene>
    <name evidence="2" type="ORF">TrLO_g13270</name>
</gene>
<dbReference type="InterPro" id="IPR029032">
    <property type="entry name" value="AhpD-like"/>
</dbReference>
<sequence length="217" mass="23112">MPYEWTDLTTCLNDHKDFLLSLPLITLSALTLSPSEGETVHLSVNSVTSCPYCTGLHGNLGRMAGLNSDAIENAKSDSECASKAGEHGGIALYAREFAFKGYDKNGENILAEKMGSLKAKCVTALCQFLKWGSYGGNTINSTLSSPTPFNLVFTLYYGPLFVLVKVVSGILSVMPTNGPKAINIVMSLALPIIAGFWIVPVGILGVFWPVSAGGKKD</sequence>
<evidence type="ECO:0000256" key="1">
    <source>
        <dbReference type="SAM" id="Phobius"/>
    </source>
</evidence>
<comment type="caution">
    <text evidence="2">The sequence shown here is derived from an EMBL/GenBank/DDBJ whole genome shotgun (WGS) entry which is preliminary data.</text>
</comment>
<keyword evidence="3" id="KW-1185">Reference proteome</keyword>
<protein>
    <submittedName>
        <fullName evidence="2">Uncharacterized protein</fullName>
    </submittedName>
</protein>
<feature type="transmembrane region" description="Helical" evidence="1">
    <location>
        <begin position="185"/>
        <end position="208"/>
    </location>
</feature>
<dbReference type="Proteomes" id="UP001165122">
    <property type="component" value="Unassembled WGS sequence"/>
</dbReference>
<name>A0A9W7E9S2_9STRA</name>
<dbReference type="EMBL" id="BRXW01000634">
    <property type="protein sequence ID" value="GMH71132.1"/>
    <property type="molecule type" value="Genomic_DNA"/>
</dbReference>
<accession>A0A9W7E9S2</accession>
<keyword evidence="1" id="KW-1133">Transmembrane helix</keyword>
<dbReference type="AlphaFoldDB" id="A0A9W7E9S2"/>
<evidence type="ECO:0000313" key="2">
    <source>
        <dbReference type="EMBL" id="GMH71132.1"/>
    </source>
</evidence>
<keyword evidence="1" id="KW-0472">Membrane</keyword>
<organism evidence="2 3">
    <name type="scientific">Triparma laevis f. longispina</name>
    <dbReference type="NCBI Taxonomy" id="1714387"/>
    <lineage>
        <taxon>Eukaryota</taxon>
        <taxon>Sar</taxon>
        <taxon>Stramenopiles</taxon>
        <taxon>Ochrophyta</taxon>
        <taxon>Bolidophyceae</taxon>
        <taxon>Parmales</taxon>
        <taxon>Triparmaceae</taxon>
        <taxon>Triparma</taxon>
    </lineage>
</organism>
<dbReference type="SUPFAM" id="SSF69118">
    <property type="entry name" value="AhpD-like"/>
    <property type="match status" value="1"/>
</dbReference>
<evidence type="ECO:0000313" key="3">
    <source>
        <dbReference type="Proteomes" id="UP001165122"/>
    </source>
</evidence>
<keyword evidence="1" id="KW-0812">Transmembrane</keyword>
<dbReference type="Gene3D" id="1.20.1290.10">
    <property type="entry name" value="AhpD-like"/>
    <property type="match status" value="1"/>
</dbReference>
<reference evidence="3" key="1">
    <citation type="journal article" date="2023" name="Commun. Biol.">
        <title>Genome analysis of Parmales, the sister group of diatoms, reveals the evolutionary specialization of diatoms from phago-mixotrophs to photoautotrophs.</title>
        <authorList>
            <person name="Ban H."/>
            <person name="Sato S."/>
            <person name="Yoshikawa S."/>
            <person name="Yamada K."/>
            <person name="Nakamura Y."/>
            <person name="Ichinomiya M."/>
            <person name="Sato N."/>
            <person name="Blanc-Mathieu R."/>
            <person name="Endo H."/>
            <person name="Kuwata A."/>
            <person name="Ogata H."/>
        </authorList>
    </citation>
    <scope>NUCLEOTIDE SEQUENCE [LARGE SCALE GENOMIC DNA]</scope>
    <source>
        <strain evidence="3">NIES 3700</strain>
    </source>
</reference>
<proteinExistence type="predicted"/>
<feature type="transmembrane region" description="Helical" evidence="1">
    <location>
        <begin position="151"/>
        <end position="173"/>
    </location>
</feature>
<dbReference type="OrthoDB" id="10267125at2759"/>